<dbReference type="KEGG" id="vg:65101844"/>
<keyword evidence="3" id="KW-1185">Reference proteome</keyword>
<organism evidence="2 3">
    <name type="scientific">Cyclophragma undans nucleopolyhedrovirus</name>
    <dbReference type="NCBI Taxonomy" id="1906244"/>
    <lineage>
        <taxon>Viruses</taxon>
        <taxon>Viruses incertae sedis</taxon>
        <taxon>Naldaviricetes</taxon>
        <taxon>Lefavirales</taxon>
        <taxon>Baculoviridae</taxon>
        <taxon>Alphabaculovirus</taxon>
        <taxon>Alphabaculovirus cycundantis</taxon>
    </lineage>
</organism>
<protein>
    <submittedName>
        <fullName evidence="2">Gp16</fullName>
    </submittedName>
</protein>
<feature type="transmembrane region" description="Helical" evidence="1">
    <location>
        <begin position="6"/>
        <end position="23"/>
    </location>
</feature>
<reference evidence="2" key="1">
    <citation type="submission" date="2018-05" db="EMBL/GenBank/DDBJ databases">
        <title>Genome sequence and analysis of Cyclophragma undans nucleopolyhedrovirus: a distinct group I alphabaculovirus.</title>
        <authorList>
            <person name="Zhu Z."/>
            <person name="Yin F."/>
            <person name="Liu X."/>
            <person name="Hou D."/>
            <person name="Wang J."/>
            <person name="Zhang L."/>
            <person name="Arif B."/>
            <person name="Wang H."/>
            <person name="Deng F."/>
            <person name="Hu Z."/>
        </authorList>
    </citation>
    <scope>NUCLEOTIDE SEQUENCE [LARGE SCALE GENOMIC DNA]</scope>
    <source>
        <strain evidence="2">Whiov</strain>
    </source>
</reference>
<dbReference type="GeneID" id="65101844"/>
<keyword evidence="1" id="KW-0812">Transmembrane</keyword>
<name>A0A288QYL5_9ABAC</name>
<dbReference type="EMBL" id="KT957089">
    <property type="protein sequence ID" value="AOT85494.1"/>
    <property type="molecule type" value="Genomic_DNA"/>
</dbReference>
<accession>A0A288QYL5</accession>
<dbReference type="Proteomes" id="UP000502721">
    <property type="component" value="Segment"/>
</dbReference>
<keyword evidence="1" id="KW-1133">Transmembrane helix</keyword>
<proteinExistence type="predicted"/>
<sequence>MNFWAVFSVTLVVYLMYFGYFSNEMQQIKSISIVTYESLESKLESIIDKIDPAITMFANLHNGTVKIWDAILNNGKKIDNLDEKVNMLFSNNKI</sequence>
<evidence type="ECO:0000256" key="1">
    <source>
        <dbReference type="SAM" id="Phobius"/>
    </source>
</evidence>
<evidence type="ECO:0000313" key="3">
    <source>
        <dbReference type="Proteomes" id="UP000502721"/>
    </source>
</evidence>
<evidence type="ECO:0000313" key="2">
    <source>
        <dbReference type="EMBL" id="AOT85494.1"/>
    </source>
</evidence>
<dbReference type="RefSeq" id="YP_010086626.1">
    <property type="nucleotide sequence ID" value="NC_055467.1"/>
</dbReference>
<keyword evidence="1" id="KW-0472">Membrane</keyword>